<dbReference type="InterPro" id="IPR029058">
    <property type="entry name" value="AB_hydrolase_fold"/>
</dbReference>
<dbReference type="InterPro" id="IPR013094">
    <property type="entry name" value="AB_hydrolase_3"/>
</dbReference>
<dbReference type="PANTHER" id="PTHR48081">
    <property type="entry name" value="AB HYDROLASE SUPERFAMILY PROTEIN C4A8.06C"/>
    <property type="match status" value="1"/>
</dbReference>
<dbReference type="SUPFAM" id="SSF53474">
    <property type="entry name" value="alpha/beta-Hydrolases"/>
    <property type="match status" value="1"/>
</dbReference>
<keyword evidence="1 4" id="KW-0378">Hydrolase</keyword>
<keyword evidence="5" id="KW-1185">Reference proteome</keyword>
<feature type="domain" description="Alpha/beta hydrolase fold-3" evidence="3">
    <location>
        <begin position="137"/>
        <end position="263"/>
    </location>
</feature>
<accession>A0A137PGD3</accession>
<gene>
    <name evidence="4" type="ORF">CONCODRAFT_2947</name>
</gene>
<evidence type="ECO:0000256" key="1">
    <source>
        <dbReference type="ARBA" id="ARBA00022801"/>
    </source>
</evidence>
<dbReference type="GO" id="GO:0016787">
    <property type="term" value="F:hydrolase activity"/>
    <property type="evidence" value="ECO:0007669"/>
    <property type="project" value="UniProtKB-KW"/>
</dbReference>
<dbReference type="STRING" id="796925.A0A137PGD3"/>
<dbReference type="Gene3D" id="3.40.50.1820">
    <property type="entry name" value="alpha/beta hydrolase"/>
    <property type="match status" value="1"/>
</dbReference>
<dbReference type="PANTHER" id="PTHR48081:SF26">
    <property type="entry name" value="ALPHA_BETA HYDROLASE FOLD-3 DOMAIN-CONTAINING PROTEIN"/>
    <property type="match status" value="1"/>
</dbReference>
<dbReference type="Pfam" id="PF07859">
    <property type="entry name" value="Abhydrolase_3"/>
    <property type="match status" value="1"/>
</dbReference>
<evidence type="ECO:0000259" key="3">
    <source>
        <dbReference type="Pfam" id="PF07859"/>
    </source>
</evidence>
<dbReference type="Proteomes" id="UP000070444">
    <property type="component" value="Unassembled WGS sequence"/>
</dbReference>
<sequence>MKLISLPFSLVYTIFKTVWIHFFGSGPKTPQWSLPFHIVVFTVKAYFQGFVGVKLSTFNKINNFLMQSKAFGCTTKYSTVPSKFRALSHEIVKGYNIELFGEYCLCEDDKWENSGELEICHIVPNELKNSSLKKSFYFLHGGGFLFGHPSCYHYNLGKIAKSASVQVWAPNYRKAPKFSMLAIFEDLIAGYLYLTSKESDGGLEISPSDIVAGGDSAGGCIAAQLIHFLRDYKTLGQVSGAALWSPGLDFGAQQPSHKENSPTDIMPNSPPEAIKITDNYSIRIQ</sequence>
<evidence type="ECO:0000256" key="2">
    <source>
        <dbReference type="SAM" id="MobiDB-lite"/>
    </source>
</evidence>
<organism evidence="4 5">
    <name type="scientific">Conidiobolus coronatus (strain ATCC 28846 / CBS 209.66 / NRRL 28638)</name>
    <name type="common">Delacroixia coronata</name>
    <dbReference type="NCBI Taxonomy" id="796925"/>
    <lineage>
        <taxon>Eukaryota</taxon>
        <taxon>Fungi</taxon>
        <taxon>Fungi incertae sedis</taxon>
        <taxon>Zoopagomycota</taxon>
        <taxon>Entomophthoromycotina</taxon>
        <taxon>Entomophthoromycetes</taxon>
        <taxon>Entomophthorales</taxon>
        <taxon>Ancylistaceae</taxon>
        <taxon>Conidiobolus</taxon>
    </lineage>
</organism>
<proteinExistence type="predicted"/>
<name>A0A137PGD3_CONC2</name>
<dbReference type="InterPro" id="IPR050300">
    <property type="entry name" value="GDXG_lipolytic_enzyme"/>
</dbReference>
<dbReference type="OrthoDB" id="408631at2759"/>
<protein>
    <submittedName>
        <fullName evidence="4">Alpha/beta-hydrolase</fullName>
    </submittedName>
</protein>
<evidence type="ECO:0000313" key="4">
    <source>
        <dbReference type="EMBL" id="KXN74054.1"/>
    </source>
</evidence>
<dbReference type="EMBL" id="KQ964428">
    <property type="protein sequence ID" value="KXN74054.1"/>
    <property type="molecule type" value="Genomic_DNA"/>
</dbReference>
<feature type="region of interest" description="Disordered" evidence="2">
    <location>
        <begin position="252"/>
        <end position="272"/>
    </location>
</feature>
<evidence type="ECO:0000313" key="5">
    <source>
        <dbReference type="Proteomes" id="UP000070444"/>
    </source>
</evidence>
<dbReference type="AlphaFoldDB" id="A0A137PGD3"/>
<reference evidence="4 5" key="1">
    <citation type="journal article" date="2015" name="Genome Biol. Evol.">
        <title>Phylogenomic analyses indicate that early fungi evolved digesting cell walls of algal ancestors of land plants.</title>
        <authorList>
            <person name="Chang Y."/>
            <person name="Wang S."/>
            <person name="Sekimoto S."/>
            <person name="Aerts A.L."/>
            <person name="Choi C."/>
            <person name="Clum A."/>
            <person name="LaButti K.M."/>
            <person name="Lindquist E.A."/>
            <person name="Yee Ngan C."/>
            <person name="Ohm R.A."/>
            <person name="Salamov A.A."/>
            <person name="Grigoriev I.V."/>
            <person name="Spatafora J.W."/>
            <person name="Berbee M.L."/>
        </authorList>
    </citation>
    <scope>NUCLEOTIDE SEQUENCE [LARGE SCALE GENOMIC DNA]</scope>
    <source>
        <strain evidence="4 5">NRRL 28638</strain>
    </source>
</reference>